<evidence type="ECO:0000313" key="2">
    <source>
        <dbReference type="Proteomes" id="UP001232755"/>
    </source>
</evidence>
<proteinExistence type="predicted"/>
<dbReference type="EMBL" id="JAUSYP010000001">
    <property type="protein sequence ID" value="MDQ0746000.1"/>
    <property type="molecule type" value="Genomic_DNA"/>
</dbReference>
<evidence type="ECO:0000313" key="1">
    <source>
        <dbReference type="EMBL" id="MDQ0746000.1"/>
    </source>
</evidence>
<name>A0ABU0QF31_9ACTN</name>
<accession>A0ABU0QF31</accession>
<sequence length="50" mass="5854">MANFPYRIGRWAFRRRRPVSGLWLGALMLAVLAMSGTDSQKVFELLEERR</sequence>
<gene>
    <name evidence="1" type="ORF">QF034_000231</name>
</gene>
<reference evidence="1 2" key="1">
    <citation type="submission" date="2023-07" db="EMBL/GenBank/DDBJ databases">
        <title>Comparative genomics of wheat-associated soil bacteria to identify genetic determinants of phenazine resistance.</title>
        <authorList>
            <person name="Mouncey N."/>
        </authorList>
    </citation>
    <scope>NUCLEOTIDE SEQUENCE [LARGE SCALE GENOMIC DNA]</scope>
    <source>
        <strain evidence="1 2">B3I12</strain>
    </source>
</reference>
<organism evidence="1 2">
    <name type="scientific">Streptomyces africanus</name>
    <dbReference type="NCBI Taxonomy" id="231024"/>
    <lineage>
        <taxon>Bacteria</taxon>
        <taxon>Bacillati</taxon>
        <taxon>Actinomycetota</taxon>
        <taxon>Actinomycetes</taxon>
        <taxon>Kitasatosporales</taxon>
        <taxon>Streptomycetaceae</taxon>
        <taxon>Streptomyces</taxon>
    </lineage>
</organism>
<protein>
    <recommendedName>
        <fullName evidence="3">ABC transporter permease</fullName>
    </recommendedName>
</protein>
<dbReference type="Proteomes" id="UP001232755">
    <property type="component" value="Unassembled WGS sequence"/>
</dbReference>
<keyword evidence="2" id="KW-1185">Reference proteome</keyword>
<comment type="caution">
    <text evidence="1">The sequence shown here is derived from an EMBL/GenBank/DDBJ whole genome shotgun (WGS) entry which is preliminary data.</text>
</comment>
<evidence type="ECO:0008006" key="3">
    <source>
        <dbReference type="Google" id="ProtNLM"/>
    </source>
</evidence>